<dbReference type="RefSeq" id="WP_116856162.1">
    <property type="nucleotide sequence ID" value="NZ_QTJV01000010.1"/>
</dbReference>
<dbReference type="PANTHER" id="PTHR43648">
    <property type="entry name" value="ELECTRON TRANSFER FLAVOPROTEIN BETA SUBUNIT LYSINE METHYLTRANSFERASE"/>
    <property type="match status" value="1"/>
</dbReference>
<proteinExistence type="inferred from homology"/>
<evidence type="ECO:0000256" key="2">
    <source>
        <dbReference type="ARBA" id="ARBA00022490"/>
    </source>
</evidence>
<reference evidence="7 8" key="1">
    <citation type="submission" date="2018-08" db="EMBL/GenBank/DDBJ databases">
        <title>Chitinophaga sp. K20C18050901, a novel bacterium isolated from forest soil.</title>
        <authorList>
            <person name="Wang C."/>
        </authorList>
    </citation>
    <scope>NUCLEOTIDE SEQUENCE [LARGE SCALE GENOMIC DNA]</scope>
    <source>
        <strain evidence="7 8">K20C18050901</strain>
    </source>
</reference>
<evidence type="ECO:0000256" key="3">
    <source>
        <dbReference type="ARBA" id="ARBA00022603"/>
    </source>
</evidence>
<dbReference type="SUPFAM" id="SSF53335">
    <property type="entry name" value="S-adenosyl-L-methionine-dependent methyltransferases"/>
    <property type="match status" value="1"/>
</dbReference>
<keyword evidence="4 6" id="KW-0808">Transferase</keyword>
<gene>
    <name evidence="6" type="primary">prmA</name>
    <name evidence="7" type="ORF">DXN04_25145</name>
</gene>
<dbReference type="GO" id="GO:0005840">
    <property type="term" value="C:ribosome"/>
    <property type="evidence" value="ECO:0007669"/>
    <property type="project" value="UniProtKB-KW"/>
</dbReference>
<organism evidence="7 8">
    <name type="scientific">Chitinophaga silvisoli</name>
    <dbReference type="NCBI Taxonomy" id="2291814"/>
    <lineage>
        <taxon>Bacteria</taxon>
        <taxon>Pseudomonadati</taxon>
        <taxon>Bacteroidota</taxon>
        <taxon>Chitinophagia</taxon>
        <taxon>Chitinophagales</taxon>
        <taxon>Chitinophagaceae</taxon>
        <taxon>Chitinophaga</taxon>
    </lineage>
</organism>
<name>A0A3E1NVV2_9BACT</name>
<comment type="similarity">
    <text evidence="1 6">Belongs to the methyltransferase superfamily. PrmA family.</text>
</comment>
<evidence type="ECO:0000313" key="7">
    <source>
        <dbReference type="EMBL" id="RFM32075.1"/>
    </source>
</evidence>
<dbReference type="NCBIfam" id="NF001785">
    <property type="entry name" value="PRK00517.2-2"/>
    <property type="match status" value="1"/>
</dbReference>
<comment type="catalytic activity">
    <reaction evidence="6">
        <text>L-lysyl-[protein] + 3 S-adenosyl-L-methionine = N(6),N(6),N(6)-trimethyl-L-lysyl-[protein] + 3 S-adenosyl-L-homocysteine + 3 H(+)</text>
        <dbReference type="Rhea" id="RHEA:54192"/>
        <dbReference type="Rhea" id="RHEA-COMP:9752"/>
        <dbReference type="Rhea" id="RHEA-COMP:13826"/>
        <dbReference type="ChEBI" id="CHEBI:15378"/>
        <dbReference type="ChEBI" id="CHEBI:29969"/>
        <dbReference type="ChEBI" id="CHEBI:57856"/>
        <dbReference type="ChEBI" id="CHEBI:59789"/>
        <dbReference type="ChEBI" id="CHEBI:61961"/>
    </reaction>
</comment>
<dbReference type="Gene3D" id="3.40.50.150">
    <property type="entry name" value="Vaccinia Virus protein VP39"/>
    <property type="match status" value="1"/>
</dbReference>
<dbReference type="InterPro" id="IPR004498">
    <property type="entry name" value="Ribosomal_PrmA_MeTrfase"/>
</dbReference>
<dbReference type="InterPro" id="IPR029063">
    <property type="entry name" value="SAM-dependent_MTases_sf"/>
</dbReference>
<accession>A0A3E1NVV2</accession>
<evidence type="ECO:0000256" key="1">
    <source>
        <dbReference type="ARBA" id="ARBA00009741"/>
    </source>
</evidence>
<protein>
    <recommendedName>
        <fullName evidence="6">Ribosomal protein L11 methyltransferase</fullName>
        <shortName evidence="6">L11 Mtase</shortName>
        <ecNumber evidence="6">2.1.1.-</ecNumber>
    </recommendedName>
</protein>
<dbReference type="InterPro" id="IPR050078">
    <property type="entry name" value="Ribosomal_L11_MeTrfase_PrmA"/>
</dbReference>
<keyword evidence="2 6" id="KW-0963">Cytoplasm</keyword>
<dbReference type="CDD" id="cd02440">
    <property type="entry name" value="AdoMet_MTases"/>
    <property type="match status" value="1"/>
</dbReference>
<feature type="binding site" evidence="6">
    <location>
        <position position="123"/>
    </location>
    <ligand>
        <name>S-adenosyl-L-methionine</name>
        <dbReference type="ChEBI" id="CHEBI:59789"/>
    </ligand>
</feature>
<evidence type="ECO:0000256" key="6">
    <source>
        <dbReference type="HAMAP-Rule" id="MF_00735"/>
    </source>
</evidence>
<feature type="binding site" evidence="6">
    <location>
        <position position="144"/>
    </location>
    <ligand>
        <name>S-adenosyl-L-methionine</name>
        <dbReference type="ChEBI" id="CHEBI:59789"/>
    </ligand>
</feature>
<dbReference type="AlphaFoldDB" id="A0A3E1NVV2"/>
<keyword evidence="7" id="KW-0689">Ribosomal protein</keyword>
<dbReference type="EMBL" id="QTJV01000010">
    <property type="protein sequence ID" value="RFM32075.1"/>
    <property type="molecule type" value="Genomic_DNA"/>
</dbReference>
<dbReference type="EC" id="2.1.1.-" evidence="6"/>
<keyword evidence="5 6" id="KW-0949">S-adenosyl-L-methionine</keyword>
<comment type="subcellular location">
    <subcellularLocation>
        <location evidence="6">Cytoplasm</location>
    </subcellularLocation>
</comment>
<dbReference type="PANTHER" id="PTHR43648:SF1">
    <property type="entry name" value="ELECTRON TRANSFER FLAVOPROTEIN BETA SUBUNIT LYSINE METHYLTRANSFERASE"/>
    <property type="match status" value="1"/>
</dbReference>
<evidence type="ECO:0000256" key="5">
    <source>
        <dbReference type="ARBA" id="ARBA00022691"/>
    </source>
</evidence>
<dbReference type="HAMAP" id="MF_00735">
    <property type="entry name" value="Methyltr_PrmA"/>
    <property type="match status" value="1"/>
</dbReference>
<dbReference type="Pfam" id="PF06325">
    <property type="entry name" value="PrmA"/>
    <property type="match status" value="1"/>
</dbReference>
<dbReference type="OrthoDB" id="9785995at2"/>
<dbReference type="Proteomes" id="UP000261174">
    <property type="component" value="Unassembled WGS sequence"/>
</dbReference>
<dbReference type="GO" id="GO:0005737">
    <property type="term" value="C:cytoplasm"/>
    <property type="evidence" value="ECO:0007669"/>
    <property type="project" value="UniProtKB-SubCell"/>
</dbReference>
<evidence type="ECO:0000256" key="4">
    <source>
        <dbReference type="ARBA" id="ARBA00022679"/>
    </source>
</evidence>
<keyword evidence="8" id="KW-1185">Reference proteome</keyword>
<dbReference type="GO" id="GO:0032259">
    <property type="term" value="P:methylation"/>
    <property type="evidence" value="ECO:0007669"/>
    <property type="project" value="UniProtKB-KW"/>
</dbReference>
<sequence>MTHTAITLTCTDEIKDILIAELSEKGFDGFEEQGATLVAYIPETNFDEAAVNALTGQYGVTYTRDTVEQQNWNAVWESNFQPVLVDTFCGIRASFHEPFNPAPLHEIVITPKMSFGTGHHATTASMIRLMQGIEFRGKKVFDFGTGTGILAILAAKMGAAVIDAIDIDTWSVENTKENIGNNGALAVKVWQSDTLKNIRNTYHIVLANINRNILLEFMADMRRLLERDGILLLSGILKEDEPAILEAARQNGLVLETALDKDNWLAMKLLARK</sequence>
<dbReference type="GO" id="GO:0016279">
    <property type="term" value="F:protein-lysine N-methyltransferase activity"/>
    <property type="evidence" value="ECO:0007669"/>
    <property type="project" value="RHEA"/>
</dbReference>
<feature type="binding site" evidence="6">
    <location>
        <position position="208"/>
    </location>
    <ligand>
        <name>S-adenosyl-L-methionine</name>
        <dbReference type="ChEBI" id="CHEBI:59789"/>
    </ligand>
</feature>
<evidence type="ECO:0000313" key="8">
    <source>
        <dbReference type="Proteomes" id="UP000261174"/>
    </source>
</evidence>
<comment type="caution">
    <text evidence="7">The sequence shown here is derived from an EMBL/GenBank/DDBJ whole genome shotgun (WGS) entry which is preliminary data.</text>
</comment>
<keyword evidence="3 6" id="KW-0489">Methyltransferase</keyword>
<keyword evidence="7" id="KW-0687">Ribonucleoprotein</keyword>
<feature type="binding site" evidence="6">
    <location>
        <position position="166"/>
    </location>
    <ligand>
        <name>S-adenosyl-L-methionine</name>
        <dbReference type="ChEBI" id="CHEBI:59789"/>
    </ligand>
</feature>
<comment type="function">
    <text evidence="6">Methylates ribosomal protein L11.</text>
</comment>